<dbReference type="Proteomes" id="UP000093000">
    <property type="component" value="Unassembled WGS sequence"/>
</dbReference>
<reference evidence="2 3" key="1">
    <citation type="submission" date="2016-03" db="EMBL/GenBank/DDBJ databases">
        <title>Choanephora cucurbitarum.</title>
        <authorList>
            <person name="Min B."/>
            <person name="Park H."/>
            <person name="Park J.-H."/>
            <person name="Shin H.-D."/>
            <person name="Choi I.-G."/>
        </authorList>
    </citation>
    <scope>NUCLEOTIDE SEQUENCE [LARGE SCALE GENOMIC DNA]</scope>
    <source>
        <strain evidence="2 3">KUS-F28377</strain>
    </source>
</reference>
<proteinExistence type="predicted"/>
<dbReference type="Pfam" id="PF14712">
    <property type="entry name" value="Snapin_Pallidin"/>
    <property type="match status" value="1"/>
</dbReference>
<dbReference type="OrthoDB" id="19659at2759"/>
<protein>
    <submittedName>
        <fullName evidence="2">Uncharacterized protein</fullName>
    </submittedName>
</protein>
<dbReference type="EMBL" id="LUGH01000229">
    <property type="protein sequence ID" value="OBZ87343.1"/>
    <property type="molecule type" value="Genomic_DNA"/>
</dbReference>
<dbReference type="InterPro" id="IPR028119">
    <property type="entry name" value="Snapin/Pallidin/Snn1"/>
</dbReference>
<name>A0A1C7NE16_9FUNG</name>
<evidence type="ECO:0000256" key="1">
    <source>
        <dbReference type="SAM" id="MobiDB-lite"/>
    </source>
</evidence>
<sequence length="179" mass="20003">FISQAQNELVNAISKTEAGLITTNEEWQQIKPNMDKVAIYHTKLLSLKATMSMLSGRSKQLQERANKLKLMKLNYLSQVDHIRKLEQQKDLTIAARTSLSAPVSPEMSEATVQPLTIEKAVPTSPSPTVAAKKSTPRTASKSKKKPKARQVFLDDDQDTDTSSWIPKKSLSQKDLRVDK</sequence>
<dbReference type="AlphaFoldDB" id="A0A1C7NE16"/>
<dbReference type="InParanoid" id="A0A1C7NE16"/>
<accession>A0A1C7NE16</accession>
<comment type="caution">
    <text evidence="2">The sequence shown here is derived from an EMBL/GenBank/DDBJ whole genome shotgun (WGS) entry which is preliminary data.</text>
</comment>
<keyword evidence="3" id="KW-1185">Reference proteome</keyword>
<gene>
    <name evidence="2" type="ORF">A0J61_04605</name>
</gene>
<evidence type="ECO:0000313" key="3">
    <source>
        <dbReference type="Proteomes" id="UP000093000"/>
    </source>
</evidence>
<organism evidence="2 3">
    <name type="scientific">Choanephora cucurbitarum</name>
    <dbReference type="NCBI Taxonomy" id="101091"/>
    <lineage>
        <taxon>Eukaryota</taxon>
        <taxon>Fungi</taxon>
        <taxon>Fungi incertae sedis</taxon>
        <taxon>Mucoromycota</taxon>
        <taxon>Mucoromycotina</taxon>
        <taxon>Mucoromycetes</taxon>
        <taxon>Mucorales</taxon>
        <taxon>Mucorineae</taxon>
        <taxon>Choanephoraceae</taxon>
        <taxon>Choanephoroideae</taxon>
        <taxon>Choanephora</taxon>
    </lineage>
</organism>
<evidence type="ECO:0000313" key="2">
    <source>
        <dbReference type="EMBL" id="OBZ87343.1"/>
    </source>
</evidence>
<feature type="non-terminal residue" evidence="2">
    <location>
        <position position="1"/>
    </location>
</feature>
<feature type="region of interest" description="Disordered" evidence="1">
    <location>
        <begin position="117"/>
        <end position="179"/>
    </location>
</feature>